<dbReference type="SMART" id="SM00066">
    <property type="entry name" value="GAL4"/>
    <property type="match status" value="1"/>
</dbReference>
<name>A0A5C3Q3J8_9AGAR</name>
<dbReference type="PANTHER" id="PTHR31001:SF76">
    <property type="entry name" value="ZN(2)-C6 FUNGAL-TYPE DOMAIN-CONTAINING PROTEIN"/>
    <property type="match status" value="1"/>
</dbReference>
<dbReference type="SMART" id="SM00906">
    <property type="entry name" value="Fungal_trans"/>
    <property type="match status" value="1"/>
</dbReference>
<protein>
    <submittedName>
        <fullName evidence="7">Fungal-specific transcription factor domain-containing protein</fullName>
    </submittedName>
</protein>
<dbReference type="InterPro" id="IPR001138">
    <property type="entry name" value="Zn2Cys6_DnaBD"/>
</dbReference>
<proteinExistence type="predicted"/>
<dbReference type="PANTHER" id="PTHR31001">
    <property type="entry name" value="UNCHARACTERIZED TRANSCRIPTIONAL REGULATORY PROTEIN"/>
    <property type="match status" value="1"/>
</dbReference>
<keyword evidence="8" id="KW-1185">Reference proteome</keyword>
<feature type="region of interest" description="Disordered" evidence="4">
    <location>
        <begin position="528"/>
        <end position="577"/>
    </location>
</feature>
<evidence type="ECO:0000256" key="5">
    <source>
        <dbReference type="SAM" id="Phobius"/>
    </source>
</evidence>
<dbReference type="EMBL" id="ML178856">
    <property type="protein sequence ID" value="TFK96665.1"/>
    <property type="molecule type" value="Genomic_DNA"/>
</dbReference>
<dbReference type="OrthoDB" id="3364175at2759"/>
<dbReference type="AlphaFoldDB" id="A0A5C3Q3J8"/>
<sequence>MDLTAAGIQVRPAARPIQNCAQCRKRKIKCNKTYPCAPCLLRGEGDICREVEKLPVSNKPTPEPASLETVLSRITTVEDTLRKLIPMVPNANALLASLASVTPAPLRIEANGASDGRGTNGDNAKSSIRSSFGSGTKEEEVAMMLEDFAMANRINRARAAHDMEEDPESSAASTPFAERMAASLQGAKMMSSPRVIDPKTQDISTSFDTTPLGMVVDSNVNIWMRVVQVLPSIEGCHVMLEFYFTRLHWYTKVLHRPTFQEHSDEFLAHLSLLRSAGTPQAGPSCDPTIPPLNMKVYAITLWLMVLCISFHLIEPQLCDRLGYTMSEAGIIAKRLYSAVQTCMYHQDFLGNHSLEHLQTIILMGIYQQNLDEADTHWGTLGAAIKIAQNLGLSRLGSENDGRHYSEHWKSVVKRETARRIWWFLVYDDWSHAAAHNGTYSVHPSQNYTGFPLNVNDDDIVDGSVSEGKPMSEYTEMTFFLCRLRFVTYYREIVDHMNNPVAGYDFVLDMDKKLSVSLKEFLGVFNAGNEDDDMDDPRPGKKRKLDSDRQRLSRKPSTLSNHGDRRHGESGRDMEVQDGRVNVKEVEKMLMLIMGETRRLRLHRPYLFRGYKEQKYAKSRDQCVESARAILNLLKSESEQSGILLKWWIVLFYGFAAAVVLFIDLCHHKSGNGPNLAHRRTELMEALQLFKYIQVRLRFFGTMLNHDPLGRPSTSPPFRGTLSLCWRESSLRSPKPQVSTLDNVRFKERTRKNGRRGLSNLS</sequence>
<reference evidence="7 8" key="1">
    <citation type="journal article" date="2019" name="Nat. Ecol. Evol.">
        <title>Megaphylogeny resolves global patterns of mushroom evolution.</title>
        <authorList>
            <person name="Varga T."/>
            <person name="Krizsan K."/>
            <person name="Foldi C."/>
            <person name="Dima B."/>
            <person name="Sanchez-Garcia M."/>
            <person name="Sanchez-Ramirez S."/>
            <person name="Szollosi G.J."/>
            <person name="Szarkandi J.G."/>
            <person name="Papp V."/>
            <person name="Albert L."/>
            <person name="Andreopoulos W."/>
            <person name="Angelini C."/>
            <person name="Antonin V."/>
            <person name="Barry K.W."/>
            <person name="Bougher N.L."/>
            <person name="Buchanan P."/>
            <person name="Buyck B."/>
            <person name="Bense V."/>
            <person name="Catcheside P."/>
            <person name="Chovatia M."/>
            <person name="Cooper J."/>
            <person name="Damon W."/>
            <person name="Desjardin D."/>
            <person name="Finy P."/>
            <person name="Geml J."/>
            <person name="Haridas S."/>
            <person name="Hughes K."/>
            <person name="Justo A."/>
            <person name="Karasinski D."/>
            <person name="Kautmanova I."/>
            <person name="Kiss B."/>
            <person name="Kocsube S."/>
            <person name="Kotiranta H."/>
            <person name="LaButti K.M."/>
            <person name="Lechner B.E."/>
            <person name="Liimatainen K."/>
            <person name="Lipzen A."/>
            <person name="Lukacs Z."/>
            <person name="Mihaltcheva S."/>
            <person name="Morgado L.N."/>
            <person name="Niskanen T."/>
            <person name="Noordeloos M.E."/>
            <person name="Ohm R.A."/>
            <person name="Ortiz-Santana B."/>
            <person name="Ovrebo C."/>
            <person name="Racz N."/>
            <person name="Riley R."/>
            <person name="Savchenko A."/>
            <person name="Shiryaev A."/>
            <person name="Soop K."/>
            <person name="Spirin V."/>
            <person name="Szebenyi C."/>
            <person name="Tomsovsky M."/>
            <person name="Tulloss R.E."/>
            <person name="Uehling J."/>
            <person name="Grigoriev I.V."/>
            <person name="Vagvolgyi C."/>
            <person name="Papp T."/>
            <person name="Martin F.M."/>
            <person name="Miettinen O."/>
            <person name="Hibbett D.S."/>
            <person name="Nagy L.G."/>
        </authorList>
    </citation>
    <scope>NUCLEOTIDE SEQUENCE [LARGE SCALE GENOMIC DNA]</scope>
    <source>
        <strain evidence="7 8">CBS 309.79</strain>
    </source>
</reference>
<dbReference type="GO" id="GO:0006351">
    <property type="term" value="P:DNA-templated transcription"/>
    <property type="evidence" value="ECO:0007669"/>
    <property type="project" value="InterPro"/>
</dbReference>
<dbReference type="GO" id="GO:0003677">
    <property type="term" value="F:DNA binding"/>
    <property type="evidence" value="ECO:0007669"/>
    <property type="project" value="InterPro"/>
</dbReference>
<keyword evidence="5" id="KW-1133">Transmembrane helix</keyword>
<dbReference type="GO" id="GO:0008270">
    <property type="term" value="F:zinc ion binding"/>
    <property type="evidence" value="ECO:0007669"/>
    <property type="project" value="InterPro"/>
</dbReference>
<evidence type="ECO:0000313" key="7">
    <source>
        <dbReference type="EMBL" id="TFK96665.1"/>
    </source>
</evidence>
<feature type="domain" description="Zn(2)-C6 fungal-type" evidence="6">
    <location>
        <begin position="19"/>
        <end position="50"/>
    </location>
</feature>
<dbReference type="InterPro" id="IPR050613">
    <property type="entry name" value="Sec_Metabolite_Reg"/>
</dbReference>
<dbReference type="PROSITE" id="PS50048">
    <property type="entry name" value="ZN2_CY6_FUNGAL_2"/>
    <property type="match status" value="1"/>
</dbReference>
<dbReference type="InterPro" id="IPR036864">
    <property type="entry name" value="Zn2-C6_fun-type_DNA-bd_sf"/>
</dbReference>
<keyword evidence="3" id="KW-0539">Nucleus</keyword>
<evidence type="ECO:0000256" key="4">
    <source>
        <dbReference type="SAM" id="MobiDB-lite"/>
    </source>
</evidence>
<organism evidence="7 8">
    <name type="scientific">Pterulicium gracile</name>
    <dbReference type="NCBI Taxonomy" id="1884261"/>
    <lineage>
        <taxon>Eukaryota</taxon>
        <taxon>Fungi</taxon>
        <taxon>Dikarya</taxon>
        <taxon>Basidiomycota</taxon>
        <taxon>Agaricomycotina</taxon>
        <taxon>Agaricomycetes</taxon>
        <taxon>Agaricomycetidae</taxon>
        <taxon>Agaricales</taxon>
        <taxon>Pleurotineae</taxon>
        <taxon>Pterulaceae</taxon>
        <taxon>Pterulicium</taxon>
    </lineage>
</organism>
<dbReference type="GO" id="GO:0000981">
    <property type="term" value="F:DNA-binding transcription factor activity, RNA polymerase II-specific"/>
    <property type="evidence" value="ECO:0007669"/>
    <property type="project" value="InterPro"/>
</dbReference>
<keyword evidence="5" id="KW-0472">Membrane</keyword>
<dbReference type="CDD" id="cd00067">
    <property type="entry name" value="GAL4"/>
    <property type="match status" value="1"/>
</dbReference>
<dbReference type="Pfam" id="PF00172">
    <property type="entry name" value="Zn_clus"/>
    <property type="match status" value="1"/>
</dbReference>
<gene>
    <name evidence="7" type="ORF">BDV98DRAFT_301523</name>
</gene>
<evidence type="ECO:0000259" key="6">
    <source>
        <dbReference type="PROSITE" id="PS50048"/>
    </source>
</evidence>
<dbReference type="InterPro" id="IPR007219">
    <property type="entry name" value="XnlR_reg_dom"/>
</dbReference>
<dbReference type="SUPFAM" id="SSF57701">
    <property type="entry name" value="Zn2/Cys6 DNA-binding domain"/>
    <property type="match status" value="1"/>
</dbReference>
<feature type="region of interest" description="Disordered" evidence="4">
    <location>
        <begin position="110"/>
        <end position="135"/>
    </location>
</feature>
<feature type="compositionally biased region" description="Polar residues" evidence="4">
    <location>
        <begin position="120"/>
        <end position="134"/>
    </location>
</feature>
<accession>A0A5C3Q3J8</accession>
<evidence type="ECO:0000256" key="3">
    <source>
        <dbReference type="ARBA" id="ARBA00023242"/>
    </source>
</evidence>
<dbReference type="CDD" id="cd12148">
    <property type="entry name" value="fungal_TF_MHR"/>
    <property type="match status" value="1"/>
</dbReference>
<evidence type="ECO:0000313" key="8">
    <source>
        <dbReference type="Proteomes" id="UP000305067"/>
    </source>
</evidence>
<dbReference type="GO" id="GO:0005634">
    <property type="term" value="C:nucleus"/>
    <property type="evidence" value="ECO:0007669"/>
    <property type="project" value="UniProtKB-SubCell"/>
</dbReference>
<dbReference type="Gene3D" id="4.10.240.10">
    <property type="entry name" value="Zn(2)-C6 fungal-type DNA-binding domain"/>
    <property type="match status" value="1"/>
</dbReference>
<feature type="transmembrane region" description="Helical" evidence="5">
    <location>
        <begin position="642"/>
        <end position="662"/>
    </location>
</feature>
<dbReference type="Proteomes" id="UP000305067">
    <property type="component" value="Unassembled WGS sequence"/>
</dbReference>
<evidence type="ECO:0000256" key="1">
    <source>
        <dbReference type="ARBA" id="ARBA00004123"/>
    </source>
</evidence>
<feature type="compositionally biased region" description="Basic and acidic residues" evidence="4">
    <location>
        <begin position="561"/>
        <end position="577"/>
    </location>
</feature>
<dbReference type="STRING" id="1884261.A0A5C3Q3J8"/>
<keyword evidence="5" id="KW-0812">Transmembrane</keyword>
<keyword evidence="2" id="KW-0479">Metal-binding</keyword>
<dbReference type="Pfam" id="PF04082">
    <property type="entry name" value="Fungal_trans"/>
    <property type="match status" value="1"/>
</dbReference>
<comment type="subcellular location">
    <subcellularLocation>
        <location evidence="1">Nucleus</location>
    </subcellularLocation>
</comment>
<evidence type="ECO:0000256" key="2">
    <source>
        <dbReference type="ARBA" id="ARBA00022723"/>
    </source>
</evidence>